<evidence type="ECO:0000313" key="3">
    <source>
        <dbReference type="Proteomes" id="UP000265816"/>
    </source>
</evidence>
<dbReference type="Proteomes" id="UP000265816">
    <property type="component" value="Unassembled WGS sequence"/>
</dbReference>
<keyword evidence="1" id="KW-0472">Membrane</keyword>
<dbReference type="EMBL" id="QWVT01000040">
    <property type="protein sequence ID" value="RID82232.1"/>
    <property type="molecule type" value="Genomic_DNA"/>
</dbReference>
<dbReference type="OrthoDB" id="2381462at2"/>
<accession>A0A398AX53</accession>
<organism evidence="2 3">
    <name type="scientific">Mesobacillus zeae</name>
    <dbReference type="NCBI Taxonomy" id="1917180"/>
    <lineage>
        <taxon>Bacteria</taxon>
        <taxon>Bacillati</taxon>
        <taxon>Bacillota</taxon>
        <taxon>Bacilli</taxon>
        <taxon>Bacillales</taxon>
        <taxon>Bacillaceae</taxon>
        <taxon>Mesobacillus</taxon>
    </lineage>
</organism>
<dbReference type="AlphaFoldDB" id="A0A398AX53"/>
<gene>
    <name evidence="2" type="ORF">D1970_19560</name>
</gene>
<protein>
    <submittedName>
        <fullName evidence="2">Uncharacterized protein</fullName>
    </submittedName>
</protein>
<evidence type="ECO:0000313" key="2">
    <source>
        <dbReference type="EMBL" id="RID82232.1"/>
    </source>
</evidence>
<feature type="transmembrane region" description="Helical" evidence="1">
    <location>
        <begin position="46"/>
        <end position="65"/>
    </location>
</feature>
<name>A0A398AX53_9BACI</name>
<sequence length="66" mass="7501">MILCHILHEPVKMDSNEVFILITGLLTLLIAIYMPRRLAIIETTVIFTLNFFLAVTADFTLAPRLV</sequence>
<proteinExistence type="predicted"/>
<evidence type="ECO:0000256" key="1">
    <source>
        <dbReference type="SAM" id="Phobius"/>
    </source>
</evidence>
<dbReference type="RefSeq" id="WP_119114539.1">
    <property type="nucleotide sequence ID" value="NZ_CBCSEO010000018.1"/>
</dbReference>
<keyword evidence="1" id="KW-0812">Transmembrane</keyword>
<keyword evidence="3" id="KW-1185">Reference proteome</keyword>
<reference evidence="2 3" key="1">
    <citation type="submission" date="2018-08" db="EMBL/GenBank/DDBJ databases">
        <title>Bacillus jemisoniae sp. nov., Bacillus chryseoplanitiae sp. nov., Bacillus resnikiae sp. nov., and Bacillus frankliniae sp. nov., isolated from Viking spacecraft and associated surfaces.</title>
        <authorList>
            <person name="Seuylemezian A."/>
            <person name="Vaishampayan P."/>
        </authorList>
    </citation>
    <scope>NUCLEOTIDE SEQUENCE [LARGE SCALE GENOMIC DNA]</scope>
    <source>
        <strain evidence="2 3">JJ-247</strain>
    </source>
</reference>
<comment type="caution">
    <text evidence="2">The sequence shown here is derived from an EMBL/GenBank/DDBJ whole genome shotgun (WGS) entry which is preliminary data.</text>
</comment>
<feature type="transmembrane region" description="Helical" evidence="1">
    <location>
        <begin position="18"/>
        <end position="34"/>
    </location>
</feature>
<keyword evidence="1" id="KW-1133">Transmembrane helix</keyword>